<keyword evidence="3" id="KW-1185">Reference proteome</keyword>
<dbReference type="RefSeq" id="WP_260003786.1">
    <property type="nucleotide sequence ID" value="NZ_CP081078.1"/>
</dbReference>
<protein>
    <submittedName>
        <fullName evidence="2">Phage portal protein</fullName>
    </submittedName>
</protein>
<feature type="region of interest" description="Disordered" evidence="1">
    <location>
        <begin position="444"/>
        <end position="499"/>
    </location>
</feature>
<accession>A0ABY5X054</accession>
<evidence type="ECO:0000256" key="1">
    <source>
        <dbReference type="SAM" id="MobiDB-lite"/>
    </source>
</evidence>
<reference evidence="2" key="1">
    <citation type="submission" date="2021-08" db="EMBL/GenBank/DDBJ databases">
        <authorList>
            <person name="Nwanade C."/>
            <person name="Wang M."/>
            <person name="Masoudi A."/>
            <person name="Yu Z."/>
            <person name="Liu J."/>
        </authorList>
    </citation>
    <scope>NUCLEOTIDE SEQUENCE</scope>
    <source>
        <strain evidence="2">S141</strain>
    </source>
</reference>
<dbReference type="EMBL" id="CP081078">
    <property type="protein sequence ID" value="UWQ59959.1"/>
    <property type="molecule type" value="Genomic_DNA"/>
</dbReference>
<sequence length="499" mass="55351">MGFLSRIAPRLALRRELARAQLDLLKERRVERSASAGGYAPVGGGRRSREFYRNGRDAQAAMRGARQPLAFIARDMLRNNPRVVRANNLFAAYTIGSGIRPVVEMASAEAAGTKSLIEGLIEDHLLTTAIDADGNSTLFGIQALSMKTIPTSGEVLLRRRLRRSGDGLPLPFQIQCLETDYLADNRDVSRSGGGRWIEEGIEYGPTGRPEFFHLYTDHPGSVYGGGDVRRVAAEHVAHAFMVDRPGQRRGVSWYTPVMAELMDIHKFMQGTLKRQEVAAMFAGILKRTGMDDDPDGDSADFLAEIEAGGILELDAGDELEWSDPPAALDAEPVVRLIDRLIATGLMLTYEGFTGDYSRVNYTSGRMGRMDQDPVVSFWQQELMIAKQMSRVGDWFKEAIYFQTGTEPKEYRLKWTAPRRPVVDPTKDYPALNKKVRAGFASRQSVIREAGEDPVRVQREIEEDNQRADSGDSVFDSDPRKTTASGGQHSNTSSKEDADV</sequence>
<dbReference type="NCBIfam" id="TIGR01539">
    <property type="entry name" value="portal_lambda"/>
    <property type="match status" value="1"/>
</dbReference>
<gene>
    <name evidence="2" type="ORF">K3722_07465</name>
</gene>
<feature type="compositionally biased region" description="Polar residues" evidence="1">
    <location>
        <begin position="481"/>
        <end position="492"/>
    </location>
</feature>
<name>A0ABY5X054_LEICA</name>
<evidence type="ECO:0000313" key="3">
    <source>
        <dbReference type="Proteomes" id="UP001058184"/>
    </source>
</evidence>
<organism evidence="2 3">
    <name type="scientific">Leisingera caerulea</name>
    <name type="common">Phaeobacter caeruleus</name>
    <dbReference type="NCBI Taxonomy" id="506591"/>
    <lineage>
        <taxon>Bacteria</taxon>
        <taxon>Pseudomonadati</taxon>
        <taxon>Pseudomonadota</taxon>
        <taxon>Alphaproteobacteria</taxon>
        <taxon>Rhodobacterales</taxon>
        <taxon>Roseobacteraceae</taxon>
        <taxon>Leisingera</taxon>
    </lineage>
</organism>
<proteinExistence type="predicted"/>
<dbReference type="InterPro" id="IPR006429">
    <property type="entry name" value="Phage_lambda_portal"/>
</dbReference>
<dbReference type="Pfam" id="PF05136">
    <property type="entry name" value="Phage_portal_2"/>
    <property type="match status" value="1"/>
</dbReference>
<evidence type="ECO:0000313" key="2">
    <source>
        <dbReference type="EMBL" id="UWQ59959.1"/>
    </source>
</evidence>
<dbReference type="Proteomes" id="UP001058184">
    <property type="component" value="Chromosome"/>
</dbReference>
<feature type="compositionally biased region" description="Basic and acidic residues" evidence="1">
    <location>
        <begin position="448"/>
        <end position="469"/>
    </location>
</feature>